<accession>A0A1T5NC32</accession>
<name>A0A1T5NC32_9BACT</name>
<keyword evidence="3" id="KW-1185">Reference proteome</keyword>
<evidence type="ECO:0008006" key="4">
    <source>
        <dbReference type="Google" id="ProtNLM"/>
    </source>
</evidence>
<dbReference type="EMBL" id="FUZZ01000001">
    <property type="protein sequence ID" value="SKC97932.1"/>
    <property type="molecule type" value="Genomic_DNA"/>
</dbReference>
<dbReference type="STRING" id="393003.SAMN05660461_1048"/>
<organism evidence="2 3">
    <name type="scientific">Chitinophaga ginsengisegetis</name>
    <dbReference type="NCBI Taxonomy" id="393003"/>
    <lineage>
        <taxon>Bacteria</taxon>
        <taxon>Pseudomonadati</taxon>
        <taxon>Bacteroidota</taxon>
        <taxon>Chitinophagia</taxon>
        <taxon>Chitinophagales</taxon>
        <taxon>Chitinophagaceae</taxon>
        <taxon>Chitinophaga</taxon>
    </lineage>
</organism>
<reference evidence="2 3" key="1">
    <citation type="submission" date="2017-02" db="EMBL/GenBank/DDBJ databases">
        <authorList>
            <person name="Peterson S.W."/>
        </authorList>
    </citation>
    <scope>NUCLEOTIDE SEQUENCE [LARGE SCALE GENOMIC DNA]</scope>
    <source>
        <strain evidence="2 3">DSM 18108</strain>
    </source>
</reference>
<keyword evidence="1" id="KW-0472">Membrane</keyword>
<keyword evidence="1" id="KW-0812">Transmembrane</keyword>
<evidence type="ECO:0000313" key="3">
    <source>
        <dbReference type="Proteomes" id="UP000190166"/>
    </source>
</evidence>
<dbReference type="Proteomes" id="UP000190166">
    <property type="component" value="Unassembled WGS sequence"/>
</dbReference>
<dbReference type="AlphaFoldDB" id="A0A1T5NC32"/>
<evidence type="ECO:0000313" key="2">
    <source>
        <dbReference type="EMBL" id="SKC97932.1"/>
    </source>
</evidence>
<feature type="transmembrane region" description="Helical" evidence="1">
    <location>
        <begin position="7"/>
        <end position="29"/>
    </location>
</feature>
<keyword evidence="1" id="KW-1133">Transmembrane helix</keyword>
<sequence length="360" mass="40654">MKLVLKFVNGVFITVIFLWTGVLMLYIFASIDLLSFKQADNVKKVGHSHKVDVSPASDEMRVESDKAEVTDTARYNKLLLHLVHNKPSVKWPVNAGYPLPGALLPYNRIVAFYGNLYSTRMGILGALPEAELLKQLAEEADKWRQADTCMPVIPALHYIAVTAQRNPGKDRKYRLHMPATEIDKVLLLAEKAHAIVFLDIQPGWSSLQEELPLLEKYLARPDVHLGIDPEYSMKNGQVPCTAIGTFDAEDINYAISWLAALVQQYNLPPKMLVVHRFTQGMVTNYSNIRIKPEVQFVMNMDGFGGVAKKLDTYRSWISGEPVQFTGFKLFYKNDVETGGHLMQPAEVLALFPKPVYIQYQ</sequence>
<evidence type="ECO:0000256" key="1">
    <source>
        <dbReference type="SAM" id="Phobius"/>
    </source>
</evidence>
<proteinExistence type="predicted"/>
<protein>
    <recommendedName>
        <fullName evidence="4">Lipoprotein</fullName>
    </recommendedName>
</protein>
<dbReference type="RefSeq" id="WP_200817201.1">
    <property type="nucleotide sequence ID" value="NZ_FUZZ01000001.1"/>
</dbReference>
<gene>
    <name evidence="2" type="ORF">SAMN05660461_1048</name>
</gene>